<dbReference type="OrthoDB" id="9805913at2"/>
<dbReference type="STRING" id="1480694.DC28_03910"/>
<dbReference type="InterPro" id="IPR017508">
    <property type="entry name" value="HipA_N1"/>
</dbReference>
<protein>
    <recommendedName>
        <fullName evidence="8">Toxin HipA</fullName>
    </recommendedName>
</protein>
<comment type="similarity">
    <text evidence="1">Belongs to the HipA Ser/Thr kinase family.</text>
</comment>
<dbReference type="GO" id="GO:0004674">
    <property type="term" value="F:protein serine/threonine kinase activity"/>
    <property type="evidence" value="ECO:0007669"/>
    <property type="project" value="TreeGrafter"/>
</dbReference>
<dbReference type="Pfam" id="PF13657">
    <property type="entry name" value="Couple_hipA"/>
    <property type="match status" value="1"/>
</dbReference>
<dbReference type="EMBL" id="JNUP01000029">
    <property type="protein sequence ID" value="KGE73419.1"/>
    <property type="molecule type" value="Genomic_DNA"/>
</dbReference>
<dbReference type="Gene3D" id="1.10.1070.20">
    <property type="match status" value="1"/>
</dbReference>
<evidence type="ECO:0008006" key="8">
    <source>
        <dbReference type="Google" id="ProtNLM"/>
    </source>
</evidence>
<evidence type="ECO:0000256" key="2">
    <source>
        <dbReference type="ARBA" id="ARBA00022679"/>
    </source>
</evidence>
<comment type="caution">
    <text evidence="6">The sequence shown here is derived from an EMBL/GenBank/DDBJ whole genome shotgun (WGS) entry which is preliminary data.</text>
</comment>
<organism evidence="6 7">
    <name type="scientific">Spirochaeta lutea</name>
    <dbReference type="NCBI Taxonomy" id="1480694"/>
    <lineage>
        <taxon>Bacteria</taxon>
        <taxon>Pseudomonadati</taxon>
        <taxon>Spirochaetota</taxon>
        <taxon>Spirochaetia</taxon>
        <taxon>Spirochaetales</taxon>
        <taxon>Spirochaetaceae</taxon>
        <taxon>Spirochaeta</taxon>
    </lineage>
</organism>
<dbReference type="PANTHER" id="PTHR37419:SF8">
    <property type="entry name" value="TOXIN YJJJ"/>
    <property type="match status" value="1"/>
</dbReference>
<proteinExistence type="inferred from homology"/>
<dbReference type="Proteomes" id="UP000029692">
    <property type="component" value="Unassembled WGS sequence"/>
</dbReference>
<dbReference type="PANTHER" id="PTHR37419">
    <property type="entry name" value="SERINE/THREONINE-PROTEIN KINASE TOXIN HIPA"/>
    <property type="match status" value="1"/>
</dbReference>
<feature type="domain" description="HipA-like C-terminal" evidence="4">
    <location>
        <begin position="170"/>
        <end position="404"/>
    </location>
</feature>
<dbReference type="InterPro" id="IPR052028">
    <property type="entry name" value="HipA_Ser/Thr_kinase"/>
</dbReference>
<keyword evidence="2" id="KW-0808">Transferase</keyword>
<evidence type="ECO:0000313" key="7">
    <source>
        <dbReference type="Proteomes" id="UP000029692"/>
    </source>
</evidence>
<evidence type="ECO:0000259" key="4">
    <source>
        <dbReference type="Pfam" id="PF07804"/>
    </source>
</evidence>
<gene>
    <name evidence="6" type="ORF">DC28_03910</name>
</gene>
<dbReference type="AlphaFoldDB" id="A0A098R0G0"/>
<evidence type="ECO:0000256" key="3">
    <source>
        <dbReference type="ARBA" id="ARBA00022777"/>
    </source>
</evidence>
<name>A0A098R0G0_9SPIO</name>
<dbReference type="Pfam" id="PF07804">
    <property type="entry name" value="HipA_C"/>
    <property type="match status" value="1"/>
</dbReference>
<sequence>MRDSVRVSLWGTTIGYLGYPPGGGRVATFEYDPEFMNSGIQVSPIHLQYPPGLFRFPDLSEPTFKGVPGFIADSLPDRYGTQLIDIYMAEKGIPPSRITTLDRLLYVANRGMGALEYHPGETLPLQRTSLTLSMLTELADLVTRNSRDLQQRLHSSAHRAAALSLIRVGSSAGGARSKALVAISSRGTILDGTVNHGPDYSYWLLKFDSPENRDRDSPDPQGLPRVEYIYSLIASDAGIAMPRTRLIDDGEISHFLIERFDRRQTSRGLDKVHYCSWAGIAHADRDGVNSYEQLVLLSRQLHLGQEAETQIFRRAVFNILGRNHDDHTKNFGFLMDRDGTWSLSPAFDLTYSYDPRGRWTKHHQTWLQGKNDQFTQEDLLAFGGFCNLSSAKSREIITQTADAFSRFSLLASTYRVPPALARTVESNLRLFLSPRG</sequence>
<reference evidence="6 7" key="1">
    <citation type="submission" date="2014-05" db="EMBL/GenBank/DDBJ databases">
        <title>De novo Genome Sequence of Spirocheata sp.</title>
        <authorList>
            <person name="Shivani Y."/>
            <person name="Subhash Y."/>
            <person name="Tushar L."/>
            <person name="Sasikala C."/>
            <person name="Ramana C.V."/>
        </authorList>
    </citation>
    <scope>NUCLEOTIDE SEQUENCE [LARGE SCALE GENOMIC DNA]</scope>
    <source>
        <strain evidence="6 7">JC230</strain>
    </source>
</reference>
<keyword evidence="3" id="KW-0418">Kinase</keyword>
<feature type="domain" description="HipA N-terminal subdomain 1" evidence="5">
    <location>
        <begin position="6"/>
        <end position="117"/>
    </location>
</feature>
<accession>A0A098R0G0</accession>
<evidence type="ECO:0000313" key="6">
    <source>
        <dbReference type="EMBL" id="KGE73419.1"/>
    </source>
</evidence>
<dbReference type="InterPro" id="IPR012893">
    <property type="entry name" value="HipA-like_C"/>
</dbReference>
<dbReference type="eggNOG" id="COG3550">
    <property type="taxonomic scope" value="Bacteria"/>
</dbReference>
<keyword evidence="7" id="KW-1185">Reference proteome</keyword>
<evidence type="ECO:0000259" key="5">
    <source>
        <dbReference type="Pfam" id="PF13657"/>
    </source>
</evidence>
<dbReference type="GO" id="GO:0005829">
    <property type="term" value="C:cytosol"/>
    <property type="evidence" value="ECO:0007669"/>
    <property type="project" value="TreeGrafter"/>
</dbReference>
<dbReference type="RefSeq" id="WP_037546115.1">
    <property type="nucleotide sequence ID" value="NZ_JNUP01000029.1"/>
</dbReference>
<evidence type="ECO:0000256" key="1">
    <source>
        <dbReference type="ARBA" id="ARBA00010164"/>
    </source>
</evidence>